<evidence type="ECO:0000256" key="1">
    <source>
        <dbReference type="ARBA" id="ARBA00004496"/>
    </source>
</evidence>
<dbReference type="InterPro" id="IPR029414">
    <property type="entry name" value="Tricorn_PDZ"/>
</dbReference>
<comment type="subcellular location">
    <subcellularLocation>
        <location evidence="1 7">Cytoplasm</location>
    </subcellularLocation>
</comment>
<dbReference type="GO" id="GO:0008236">
    <property type="term" value="F:serine-type peptidase activity"/>
    <property type="evidence" value="ECO:0007669"/>
    <property type="project" value="UniProtKB-UniRule"/>
</dbReference>
<dbReference type="SUPFAM" id="SSF52096">
    <property type="entry name" value="ClpP/crotonase"/>
    <property type="match status" value="1"/>
</dbReference>
<keyword evidence="4 7" id="KW-0645">Protease</keyword>
<evidence type="ECO:0000313" key="10">
    <source>
        <dbReference type="EMBL" id="SFG89894.1"/>
    </source>
</evidence>
<sequence>MVRFLLIFDLFLSKPKSNLNMKKLITLLICGAISVSAFGQGTQLLRQPTLSQSEIVFVYANDLWKVSREGGQAIRLTSNEGEESFPHFSPDGSMIAFTGEYDGNTDVYLIPASGGEPERLTWHPGADMVTGWSPDGESVIFSSGRDGHATEESKFFQISKDGGMPESLAIPRAVTGEISPDGSHIAYQQISFWDPEWRNHRGGQAKPIWIVDMEDYSLEMTPQTDNERHTDPVWLGEKVYYISERDYLANLWSFDPETGQEKQETFLTDFDIKTIDAGPDALVLEQGGYLHIYNPEDGSLKQVKIEVNGDFHWARERWVDVSANQLQNAYLSPTGQRAAFEFRGEIITVPKEYGAGRNITNTSSSAERSPAWSPDGQKIAYFSDSSGEYELVIADQTGSKIEKTISIPDPSFFFKPEWAPDGKHLAFTDTDYNIWLVNVESGNAKNVETERFAHPNRSMNPVWSPDGKWIAYARLMDNQFKSIFVLNVETEEKIQVSDQMADAISPVWDESGKYLYFLASTNFGLNTGWLDMSSYDRPVTRNLYFAILDANEKSPLLPQSDEEKANAEEKKEAEKEVTVKIDPENLNRRIVAVDIPARNYTGLAAGPSGSVFYMESIPNEGTALKKYDLAKRKSEDFLPRVNQVVISKDRKSMLYQSGSTWGIIETSGAGKKVGDGALKAISSMKVKVNPQEEWQQIYREGWRYQRDFLYVDNVHGAPWDEIYEWYKPWVDHVRHRTDMNYIIDIIGGEVAVGHSYTRGGDFPEVERVPIGLLGADFEVENGHYRISKIYNGESWNPNLTAPLAHPGNEARVGEYLVAVNGKEVLPNTNFYTYFEGTANQYTTLHLNSEPGMEGARMISTVPVANEGPLRMMDWVEGNRRKVDELSDRKLAYVYLPNTGQPGYTYFNRYYFAQQDKKGAVIDERNNGGGSAADYMVDIMARELHGYFNSRANDHRPFTTPMSGIWGPKVMLINERAGSGGDLLPYLFNKMKIGPLIGTKTWGGLVGTWDTPPFVDGGRMVAPRGGFYDVDGEWAVEGVGISPDIPIEQTPKDVIEGRDPQLEKAVEEALKLLETEGIELKPEPAPPIRYFRPKGN</sequence>
<dbReference type="CDD" id="cd07562">
    <property type="entry name" value="Peptidase_S41_TRI"/>
    <property type="match status" value="1"/>
</dbReference>
<organism evidence="10 11">
    <name type="scientific">Algoriphagus hitonicola</name>
    <dbReference type="NCBI Taxonomy" id="435880"/>
    <lineage>
        <taxon>Bacteria</taxon>
        <taxon>Pseudomonadati</taxon>
        <taxon>Bacteroidota</taxon>
        <taxon>Cytophagia</taxon>
        <taxon>Cytophagales</taxon>
        <taxon>Cyclobacteriaceae</taxon>
        <taxon>Algoriphagus</taxon>
    </lineage>
</organism>
<dbReference type="PIRSF" id="PIRSF036421">
    <property type="entry name" value="Tricorn_protease"/>
    <property type="match status" value="1"/>
</dbReference>
<dbReference type="GO" id="GO:0006508">
    <property type="term" value="P:proteolysis"/>
    <property type="evidence" value="ECO:0007669"/>
    <property type="project" value="UniProtKB-UniRule"/>
</dbReference>
<dbReference type="Gene3D" id="3.30.750.44">
    <property type="match status" value="1"/>
</dbReference>
<keyword evidence="11" id="KW-1185">Reference proteome</keyword>
<dbReference type="AlphaFoldDB" id="A0A1I2VKP9"/>
<dbReference type="InterPro" id="IPR012393">
    <property type="entry name" value="Tricorn_protease"/>
</dbReference>
<evidence type="ECO:0000256" key="6">
    <source>
        <dbReference type="ARBA" id="ARBA00022825"/>
    </source>
</evidence>
<dbReference type="SUPFAM" id="SSF69304">
    <property type="entry name" value="Tricorn protease N-terminal domain"/>
    <property type="match status" value="2"/>
</dbReference>
<feature type="active site" description="Charge relay system" evidence="8">
    <location>
        <position position="1036"/>
    </location>
</feature>
<evidence type="ECO:0000313" key="11">
    <source>
        <dbReference type="Proteomes" id="UP000199642"/>
    </source>
</evidence>
<evidence type="ECO:0000259" key="9">
    <source>
        <dbReference type="SMART" id="SM00245"/>
    </source>
</evidence>
<dbReference type="Gene3D" id="2.130.10.10">
    <property type="entry name" value="YVTN repeat-like/Quinoprotein amine dehydrogenase"/>
    <property type="match status" value="1"/>
</dbReference>
<dbReference type="InterPro" id="IPR036034">
    <property type="entry name" value="PDZ_sf"/>
</dbReference>
<dbReference type="Pfam" id="PF14685">
    <property type="entry name" value="PDZ_Tricorn"/>
    <property type="match status" value="1"/>
</dbReference>
<comment type="similarity">
    <text evidence="2 7">Belongs to the peptidase S41B family.</text>
</comment>
<dbReference type="EC" id="3.4.21.-" evidence="7"/>
<dbReference type="PANTHER" id="PTHR43253:SF1">
    <property type="entry name" value="TRICORN PROTEASE HOMOLOG 2-RELATED"/>
    <property type="match status" value="1"/>
</dbReference>
<evidence type="ECO:0000256" key="8">
    <source>
        <dbReference type="PIRSR" id="PIRSR036421-1"/>
    </source>
</evidence>
<dbReference type="Gene3D" id="3.90.226.10">
    <property type="entry name" value="2-enoyl-CoA Hydratase, Chain A, domain 1"/>
    <property type="match status" value="1"/>
</dbReference>
<dbReference type="Gene3D" id="2.30.42.10">
    <property type="match status" value="1"/>
</dbReference>
<keyword evidence="3 7" id="KW-0963">Cytoplasm</keyword>
<keyword evidence="6 7" id="KW-0720">Serine protease</keyword>
<dbReference type="SUPFAM" id="SSF50156">
    <property type="entry name" value="PDZ domain-like"/>
    <property type="match status" value="1"/>
</dbReference>
<dbReference type="Gene3D" id="2.120.10.60">
    <property type="entry name" value="Tricorn protease N-terminal domain"/>
    <property type="match status" value="1"/>
</dbReference>
<comment type="function">
    <text evidence="7">Degrades oligopeptides.</text>
</comment>
<feature type="active site" description="Nucleophile" evidence="8">
    <location>
        <position position="978"/>
    </location>
</feature>
<dbReference type="GO" id="GO:0005737">
    <property type="term" value="C:cytoplasm"/>
    <property type="evidence" value="ECO:0007669"/>
    <property type="project" value="UniProtKB-SubCell"/>
</dbReference>
<name>A0A1I2VKP9_9BACT</name>
<feature type="active site" description="Charge relay system" evidence="8">
    <location>
        <position position="754"/>
    </location>
</feature>
<dbReference type="STRING" id="435880.SAMN04487988_1105"/>
<evidence type="ECO:0000256" key="7">
    <source>
        <dbReference type="PIRNR" id="PIRNR036421"/>
    </source>
</evidence>
<evidence type="ECO:0000256" key="5">
    <source>
        <dbReference type="ARBA" id="ARBA00022801"/>
    </source>
</evidence>
<accession>A0A1I2VKP9</accession>
<dbReference type="InterPro" id="IPR029045">
    <property type="entry name" value="ClpP/crotonase-like_dom_sf"/>
</dbReference>
<dbReference type="InterPro" id="IPR005151">
    <property type="entry name" value="Tail-specific_protease"/>
</dbReference>
<dbReference type="InterPro" id="IPR028204">
    <property type="entry name" value="Tricorn_C1"/>
</dbReference>
<dbReference type="Pfam" id="PF26550">
    <property type="entry name" value="Tricorn_2nd"/>
    <property type="match status" value="1"/>
</dbReference>
<dbReference type="Proteomes" id="UP000199642">
    <property type="component" value="Unassembled WGS sequence"/>
</dbReference>
<dbReference type="Pfam" id="PF26549">
    <property type="entry name" value="Tricorn_N"/>
    <property type="match status" value="1"/>
</dbReference>
<protein>
    <recommendedName>
        <fullName evidence="7">Tricorn protease homolog</fullName>
        <ecNumber evidence="7">3.4.21.-</ecNumber>
    </recommendedName>
</protein>
<feature type="domain" description="Tail specific protease" evidence="9">
    <location>
        <begin position="853"/>
        <end position="1047"/>
    </location>
</feature>
<evidence type="ECO:0000256" key="3">
    <source>
        <dbReference type="ARBA" id="ARBA00022490"/>
    </source>
</evidence>
<gene>
    <name evidence="10" type="ORF">SAMN04487988_1105</name>
</gene>
<dbReference type="Pfam" id="PF14684">
    <property type="entry name" value="Tricorn_C1"/>
    <property type="match status" value="1"/>
</dbReference>
<keyword evidence="5 7" id="KW-0378">Hydrolase</keyword>
<dbReference type="PANTHER" id="PTHR43253">
    <property type="entry name" value="TRICORN PROTEASE HOMOLOG 2-RELATED"/>
    <property type="match status" value="1"/>
</dbReference>
<proteinExistence type="inferred from homology"/>
<reference evidence="11" key="1">
    <citation type="submission" date="2016-10" db="EMBL/GenBank/DDBJ databases">
        <authorList>
            <person name="Varghese N."/>
            <person name="Submissions S."/>
        </authorList>
    </citation>
    <scope>NUCLEOTIDE SEQUENCE [LARGE SCALE GENOMIC DNA]</scope>
    <source>
        <strain evidence="11">DSM 19315</strain>
    </source>
</reference>
<dbReference type="InterPro" id="IPR015943">
    <property type="entry name" value="WD40/YVTN_repeat-like_dom_sf"/>
</dbReference>
<dbReference type="EMBL" id="FOPC01000010">
    <property type="protein sequence ID" value="SFG89894.1"/>
    <property type="molecule type" value="Genomic_DNA"/>
</dbReference>
<evidence type="ECO:0000256" key="4">
    <source>
        <dbReference type="ARBA" id="ARBA00022670"/>
    </source>
</evidence>
<dbReference type="SMART" id="SM00245">
    <property type="entry name" value="TSPc"/>
    <property type="match status" value="1"/>
</dbReference>
<dbReference type="Pfam" id="PF03572">
    <property type="entry name" value="Peptidase_S41"/>
    <property type="match status" value="1"/>
</dbReference>
<evidence type="ECO:0000256" key="2">
    <source>
        <dbReference type="ARBA" id="ARBA00008524"/>
    </source>
</evidence>